<evidence type="ECO:0000256" key="5">
    <source>
        <dbReference type="PROSITE-ProRule" id="PRU00169"/>
    </source>
</evidence>
<dbReference type="CDD" id="cd06170">
    <property type="entry name" value="LuxR_C_like"/>
    <property type="match status" value="1"/>
</dbReference>
<keyword evidence="3" id="KW-0238">DNA-binding</keyword>
<feature type="domain" description="Response regulatory" evidence="7">
    <location>
        <begin position="5"/>
        <end position="126"/>
    </location>
</feature>
<evidence type="ECO:0000256" key="4">
    <source>
        <dbReference type="ARBA" id="ARBA00023163"/>
    </source>
</evidence>
<dbReference type="PRINTS" id="PR00038">
    <property type="entry name" value="HTHLUXR"/>
</dbReference>
<dbReference type="Pfam" id="PF00072">
    <property type="entry name" value="Response_reg"/>
    <property type="match status" value="1"/>
</dbReference>
<keyword evidence="1 5" id="KW-0597">Phosphoprotein</keyword>
<dbReference type="InterPro" id="IPR016032">
    <property type="entry name" value="Sig_transdc_resp-reg_C-effctor"/>
</dbReference>
<keyword evidence="9" id="KW-1185">Reference proteome</keyword>
<dbReference type="GO" id="GO:0000160">
    <property type="term" value="P:phosphorelay signal transduction system"/>
    <property type="evidence" value="ECO:0007669"/>
    <property type="project" value="InterPro"/>
</dbReference>
<dbReference type="GO" id="GO:0006355">
    <property type="term" value="P:regulation of DNA-templated transcription"/>
    <property type="evidence" value="ECO:0007669"/>
    <property type="project" value="InterPro"/>
</dbReference>
<accession>A0A4R7I265</accession>
<comment type="caution">
    <text evidence="8">The sequence shown here is derived from an EMBL/GenBank/DDBJ whole genome shotgun (WGS) entry which is preliminary data.</text>
</comment>
<dbReference type="RefSeq" id="WP_133869830.1">
    <property type="nucleotide sequence ID" value="NZ_SOAU01000001.1"/>
</dbReference>
<evidence type="ECO:0000259" key="6">
    <source>
        <dbReference type="PROSITE" id="PS50043"/>
    </source>
</evidence>
<evidence type="ECO:0000313" key="8">
    <source>
        <dbReference type="EMBL" id="TDT17545.1"/>
    </source>
</evidence>
<dbReference type="OrthoDB" id="4135368at2"/>
<name>A0A4R7I265_9ACTN</name>
<feature type="domain" description="HTH luxR-type" evidence="6">
    <location>
        <begin position="150"/>
        <end position="215"/>
    </location>
</feature>
<dbReference type="CDD" id="cd17535">
    <property type="entry name" value="REC_NarL-like"/>
    <property type="match status" value="1"/>
</dbReference>
<keyword evidence="4" id="KW-0804">Transcription</keyword>
<dbReference type="InterPro" id="IPR011006">
    <property type="entry name" value="CheY-like_superfamily"/>
</dbReference>
<dbReference type="GO" id="GO:0003677">
    <property type="term" value="F:DNA binding"/>
    <property type="evidence" value="ECO:0007669"/>
    <property type="project" value="UniProtKB-KW"/>
</dbReference>
<dbReference type="AlphaFoldDB" id="A0A4R7I265"/>
<evidence type="ECO:0000256" key="3">
    <source>
        <dbReference type="ARBA" id="ARBA00023125"/>
    </source>
</evidence>
<dbReference type="SUPFAM" id="SSF46894">
    <property type="entry name" value="C-terminal effector domain of the bipartite response regulators"/>
    <property type="match status" value="1"/>
</dbReference>
<organism evidence="8 9">
    <name type="scientific">Ilumatobacter fluminis</name>
    <dbReference type="NCBI Taxonomy" id="467091"/>
    <lineage>
        <taxon>Bacteria</taxon>
        <taxon>Bacillati</taxon>
        <taxon>Actinomycetota</taxon>
        <taxon>Acidimicrobiia</taxon>
        <taxon>Acidimicrobiales</taxon>
        <taxon>Ilumatobacteraceae</taxon>
        <taxon>Ilumatobacter</taxon>
    </lineage>
</organism>
<gene>
    <name evidence="8" type="ORF">BDK89_3155</name>
</gene>
<dbReference type="PROSITE" id="PS50110">
    <property type="entry name" value="RESPONSE_REGULATORY"/>
    <property type="match status" value="1"/>
</dbReference>
<proteinExistence type="predicted"/>
<evidence type="ECO:0000259" key="7">
    <source>
        <dbReference type="PROSITE" id="PS50110"/>
    </source>
</evidence>
<keyword evidence="2" id="KW-0805">Transcription regulation</keyword>
<feature type="modified residue" description="4-aspartylphosphate" evidence="5">
    <location>
        <position position="56"/>
    </location>
</feature>
<reference evidence="8 9" key="1">
    <citation type="submission" date="2019-03" db="EMBL/GenBank/DDBJ databases">
        <title>Sequencing the genomes of 1000 actinobacteria strains.</title>
        <authorList>
            <person name="Klenk H.-P."/>
        </authorList>
    </citation>
    <scope>NUCLEOTIDE SEQUENCE [LARGE SCALE GENOMIC DNA]</scope>
    <source>
        <strain evidence="8 9">DSM 18936</strain>
    </source>
</reference>
<dbReference type="Proteomes" id="UP000294558">
    <property type="component" value="Unassembled WGS sequence"/>
</dbReference>
<dbReference type="InterPro" id="IPR039420">
    <property type="entry name" value="WalR-like"/>
</dbReference>
<dbReference type="InterPro" id="IPR058245">
    <property type="entry name" value="NreC/VraR/RcsB-like_REC"/>
</dbReference>
<protein>
    <submittedName>
        <fullName evidence="8">LuxR family two component transcriptional regulator</fullName>
    </submittedName>
</protein>
<dbReference type="PANTHER" id="PTHR43214">
    <property type="entry name" value="TWO-COMPONENT RESPONSE REGULATOR"/>
    <property type="match status" value="1"/>
</dbReference>
<dbReference type="EMBL" id="SOAU01000001">
    <property type="protein sequence ID" value="TDT17545.1"/>
    <property type="molecule type" value="Genomic_DNA"/>
</dbReference>
<sequence>MSTVRLVVAEDNLLVREGLVSLLSTVSDLDVVATCASLPELIETVDRHDPDVLLTDIRMPPDHNDEGIRAAEQLRTTHPDVGVVVLSQFVEPSYALALLDAGTKGRGYVVKDRIDELDRLADAIRTVHAGGSFIDDMVVDALVRSRTRMVDSPLEVLTDRERDVLGEMATGATNNVIAERLGVSAHAIEKHSNMIFTKLGLAEDPEVNRRVKAVLVFLAGSGTTADAAS</sequence>
<evidence type="ECO:0000256" key="2">
    <source>
        <dbReference type="ARBA" id="ARBA00023015"/>
    </source>
</evidence>
<evidence type="ECO:0000256" key="1">
    <source>
        <dbReference type="ARBA" id="ARBA00022553"/>
    </source>
</evidence>
<dbReference type="InterPro" id="IPR000792">
    <property type="entry name" value="Tscrpt_reg_LuxR_C"/>
</dbReference>
<evidence type="ECO:0000313" key="9">
    <source>
        <dbReference type="Proteomes" id="UP000294558"/>
    </source>
</evidence>
<dbReference type="PANTHER" id="PTHR43214:SF24">
    <property type="entry name" value="TRANSCRIPTIONAL REGULATORY PROTEIN NARL-RELATED"/>
    <property type="match status" value="1"/>
</dbReference>
<dbReference type="InterPro" id="IPR001789">
    <property type="entry name" value="Sig_transdc_resp-reg_receiver"/>
</dbReference>
<dbReference type="SMART" id="SM00421">
    <property type="entry name" value="HTH_LUXR"/>
    <property type="match status" value="1"/>
</dbReference>
<dbReference type="Pfam" id="PF00196">
    <property type="entry name" value="GerE"/>
    <property type="match status" value="1"/>
</dbReference>
<dbReference type="PROSITE" id="PS50043">
    <property type="entry name" value="HTH_LUXR_2"/>
    <property type="match status" value="1"/>
</dbReference>
<dbReference type="Gene3D" id="3.40.50.2300">
    <property type="match status" value="1"/>
</dbReference>
<dbReference type="SMART" id="SM00448">
    <property type="entry name" value="REC"/>
    <property type="match status" value="1"/>
</dbReference>
<dbReference type="SUPFAM" id="SSF52172">
    <property type="entry name" value="CheY-like"/>
    <property type="match status" value="1"/>
</dbReference>